<evidence type="ECO:0000256" key="9">
    <source>
        <dbReference type="ARBA" id="ARBA00022692"/>
    </source>
</evidence>
<keyword evidence="10" id="KW-0479">Metal-binding</keyword>
<dbReference type="SUPFAM" id="SSF81343">
    <property type="entry name" value="Fumarate reductase respiratory complex transmembrane subunits"/>
    <property type="match status" value="1"/>
</dbReference>
<dbReference type="AlphaFoldDB" id="A0A6N7QQS3"/>
<evidence type="ECO:0000256" key="12">
    <source>
        <dbReference type="ARBA" id="ARBA00022989"/>
    </source>
</evidence>
<evidence type="ECO:0000256" key="13">
    <source>
        <dbReference type="ARBA" id="ARBA00023004"/>
    </source>
</evidence>
<evidence type="ECO:0000256" key="2">
    <source>
        <dbReference type="ARBA" id="ARBA00004050"/>
    </source>
</evidence>
<comment type="subcellular location">
    <subcellularLocation>
        <location evidence="3">Membrane</location>
        <topology evidence="3">Multi-pass membrane protein</topology>
    </subcellularLocation>
</comment>
<accession>A0A6N7QQS3</accession>
<keyword evidence="11" id="KW-0249">Electron transport</keyword>
<comment type="pathway">
    <text evidence="4">Carbohydrate metabolism; tricarboxylic acid cycle.</text>
</comment>
<comment type="caution">
    <text evidence="16">The sequence shown here is derived from an EMBL/GenBank/DDBJ whole genome shotgun (WGS) entry which is preliminary data.</text>
</comment>
<keyword evidence="9 15" id="KW-0812">Transmembrane</keyword>
<dbReference type="NCBIfam" id="TIGR02968">
    <property type="entry name" value="succ_dehyd_anc"/>
    <property type="match status" value="1"/>
</dbReference>
<dbReference type="GO" id="GO:0016020">
    <property type="term" value="C:membrane"/>
    <property type="evidence" value="ECO:0007669"/>
    <property type="project" value="UniProtKB-SubCell"/>
</dbReference>
<dbReference type="Proteomes" id="UP000433788">
    <property type="component" value="Unassembled WGS sequence"/>
</dbReference>
<evidence type="ECO:0000256" key="5">
    <source>
        <dbReference type="ARBA" id="ARBA00019425"/>
    </source>
</evidence>
<feature type="transmembrane region" description="Helical" evidence="15">
    <location>
        <begin position="66"/>
        <end position="87"/>
    </location>
</feature>
<keyword evidence="6" id="KW-0813">Transport</keyword>
<dbReference type="InterPro" id="IPR034804">
    <property type="entry name" value="SQR/QFR_C/D"/>
</dbReference>
<protein>
    <recommendedName>
        <fullName evidence="5">Succinate dehydrogenase hydrophobic membrane anchor subunit</fullName>
    </recommendedName>
</protein>
<name>A0A6N7QQS3_9GAMM</name>
<evidence type="ECO:0000256" key="15">
    <source>
        <dbReference type="SAM" id="Phobius"/>
    </source>
</evidence>
<evidence type="ECO:0000256" key="11">
    <source>
        <dbReference type="ARBA" id="ARBA00022982"/>
    </source>
</evidence>
<dbReference type="UniPathway" id="UPA00223"/>
<evidence type="ECO:0000256" key="1">
    <source>
        <dbReference type="ARBA" id="ARBA00001971"/>
    </source>
</evidence>
<keyword evidence="7" id="KW-0816">Tricarboxylic acid cycle</keyword>
<dbReference type="InterPro" id="IPR000701">
    <property type="entry name" value="SuccDH_FuR_B_TM-su"/>
</dbReference>
<evidence type="ECO:0000313" key="16">
    <source>
        <dbReference type="EMBL" id="MRH77743.1"/>
    </source>
</evidence>
<keyword evidence="13" id="KW-0408">Iron</keyword>
<evidence type="ECO:0000256" key="3">
    <source>
        <dbReference type="ARBA" id="ARBA00004141"/>
    </source>
</evidence>
<evidence type="ECO:0000256" key="6">
    <source>
        <dbReference type="ARBA" id="ARBA00022448"/>
    </source>
</evidence>
<evidence type="ECO:0000256" key="8">
    <source>
        <dbReference type="ARBA" id="ARBA00022617"/>
    </source>
</evidence>
<evidence type="ECO:0000256" key="10">
    <source>
        <dbReference type="ARBA" id="ARBA00022723"/>
    </source>
</evidence>
<feature type="transmembrane region" description="Helical" evidence="15">
    <location>
        <begin position="99"/>
        <end position="124"/>
    </location>
</feature>
<keyword evidence="17" id="KW-1185">Reference proteome</keyword>
<keyword evidence="14 15" id="KW-0472">Membrane</keyword>
<evidence type="ECO:0000256" key="7">
    <source>
        <dbReference type="ARBA" id="ARBA00022532"/>
    </source>
</evidence>
<comment type="cofactor">
    <cofactor evidence="1">
        <name>heme</name>
        <dbReference type="ChEBI" id="CHEBI:30413"/>
    </cofactor>
</comment>
<evidence type="ECO:0000256" key="4">
    <source>
        <dbReference type="ARBA" id="ARBA00005163"/>
    </source>
</evidence>
<dbReference type="GO" id="GO:0046872">
    <property type="term" value="F:metal ion binding"/>
    <property type="evidence" value="ECO:0007669"/>
    <property type="project" value="UniProtKB-KW"/>
</dbReference>
<dbReference type="GO" id="GO:0006099">
    <property type="term" value="P:tricarboxylic acid cycle"/>
    <property type="evidence" value="ECO:0007669"/>
    <property type="project" value="UniProtKB-UniPathway"/>
</dbReference>
<evidence type="ECO:0000313" key="17">
    <source>
        <dbReference type="Proteomes" id="UP000433788"/>
    </source>
</evidence>
<proteinExistence type="predicted"/>
<dbReference type="Pfam" id="PF01127">
    <property type="entry name" value="Sdh_cyt"/>
    <property type="match status" value="1"/>
</dbReference>
<keyword evidence="12 15" id="KW-1133">Transmembrane helix</keyword>
<dbReference type="Gene3D" id="1.20.1300.10">
    <property type="entry name" value="Fumarate reductase/succinate dehydrogenase, transmembrane subunit"/>
    <property type="match status" value="1"/>
</dbReference>
<dbReference type="CDD" id="cd03495">
    <property type="entry name" value="SQR_TypeC_SdhD_like"/>
    <property type="match status" value="1"/>
</dbReference>
<reference evidence="16 17" key="1">
    <citation type="submission" date="2019-11" db="EMBL/GenBank/DDBJ databases">
        <authorList>
            <person name="Zhang X.Y."/>
        </authorList>
    </citation>
    <scope>NUCLEOTIDE SEQUENCE [LARGE SCALE GENOMIC DNA]</scope>
    <source>
        <strain evidence="16 17">C176</strain>
    </source>
</reference>
<dbReference type="GO" id="GO:0020037">
    <property type="term" value="F:heme binding"/>
    <property type="evidence" value="ECO:0007669"/>
    <property type="project" value="InterPro"/>
</dbReference>
<keyword evidence="8" id="KW-0349">Heme</keyword>
<comment type="function">
    <text evidence="2">Membrane-anchoring subunit of succinate dehydrogenase (SDH).</text>
</comment>
<feature type="transmembrane region" description="Helical" evidence="15">
    <location>
        <begin position="28"/>
        <end position="46"/>
    </location>
</feature>
<dbReference type="EMBL" id="WJPP01000002">
    <property type="protein sequence ID" value="MRH77743.1"/>
    <property type="molecule type" value="Genomic_DNA"/>
</dbReference>
<dbReference type="InterPro" id="IPR014312">
    <property type="entry name" value="Succ_DH_anchor"/>
</dbReference>
<organism evidence="16 17">
    <name type="scientific">Spiribacter salilacus</name>
    <dbReference type="NCBI Taxonomy" id="2664894"/>
    <lineage>
        <taxon>Bacteria</taxon>
        <taxon>Pseudomonadati</taxon>
        <taxon>Pseudomonadota</taxon>
        <taxon>Gammaproteobacteria</taxon>
        <taxon>Chromatiales</taxon>
        <taxon>Ectothiorhodospiraceae</taxon>
        <taxon>Spiribacter</taxon>
    </lineage>
</organism>
<dbReference type="RefSeq" id="WP_153718817.1">
    <property type="nucleotide sequence ID" value="NZ_WJPP01000002.1"/>
</dbReference>
<evidence type="ECO:0000256" key="14">
    <source>
        <dbReference type="ARBA" id="ARBA00023136"/>
    </source>
</evidence>
<gene>
    <name evidence="16" type="primary">sdhD</name>
    <name evidence="16" type="ORF">GH984_03405</name>
</gene>
<sequence length="126" mass="13503">MQFRTPLKQARGLGASHHGRAHWWAQRVSAVAMLPLMLWLVIGLAVNSGADYAQAAAWISSPINAVMLILAFGVLFYHGALGLQVALEDYVPHKGVRMGLVFGLRFVAAFLAGFAIFSVLTIALGG</sequence>